<dbReference type="Proteomes" id="UP000241610">
    <property type="component" value="Segment"/>
</dbReference>
<dbReference type="Proteomes" id="UP000241265">
    <property type="component" value="Genome"/>
</dbReference>
<organism evidence="1 6">
    <name type="scientific">Synechococcus phage S-CAM1</name>
    <dbReference type="NCBI Taxonomy" id="754037"/>
    <lineage>
        <taxon>Viruses</taxon>
        <taxon>Duplodnaviria</taxon>
        <taxon>Heunggongvirae</taxon>
        <taxon>Uroviricota</taxon>
        <taxon>Caudoviricetes</taxon>
        <taxon>Pantevenvirales</taxon>
        <taxon>Kyanoviridae</taxon>
        <taxon>Anaposvirus</taxon>
        <taxon>Anaposvirus socalone</taxon>
    </lineage>
</organism>
<evidence type="ECO:0000313" key="2">
    <source>
        <dbReference type="EMBL" id="AOV58020.1"/>
    </source>
</evidence>
<dbReference type="EMBL" id="KU686192">
    <property type="protein sequence ID" value="AOV57270.1"/>
    <property type="molecule type" value="Genomic_DNA"/>
</dbReference>
<protein>
    <submittedName>
        <fullName evidence="1">Uncharacterized protein</fullName>
    </submittedName>
</protein>
<evidence type="ECO:0000313" key="6">
    <source>
        <dbReference type="Proteomes" id="UP000241610"/>
    </source>
</evidence>
<name>A0A1D8KF60_9CAUD</name>
<evidence type="ECO:0000313" key="3">
    <source>
        <dbReference type="EMBL" id="AOV58270.1"/>
    </source>
</evidence>
<dbReference type="Proteomes" id="UP000241494">
    <property type="component" value="Segment"/>
</dbReference>
<evidence type="ECO:0000313" key="5">
    <source>
        <dbReference type="Proteomes" id="UP000241494"/>
    </source>
</evidence>
<evidence type="ECO:0000313" key="4">
    <source>
        <dbReference type="Proteomes" id="UP000241265"/>
    </source>
</evidence>
<gene>
    <name evidence="3" type="ORF">C290910_015</name>
    <name evidence="1" type="ORF">N330309_015</name>
    <name evidence="2" type="ORF">S170810_015</name>
</gene>
<dbReference type="EMBL" id="KU686195">
    <property type="protein sequence ID" value="AOV58020.1"/>
    <property type="molecule type" value="Genomic_DNA"/>
</dbReference>
<dbReference type="EMBL" id="KU686196">
    <property type="protein sequence ID" value="AOV58270.1"/>
    <property type="molecule type" value="Genomic_DNA"/>
</dbReference>
<reference evidence="4 5" key="1">
    <citation type="journal article" date="2016" name="Virology">
        <title>The genomic content and context of auxiliary metabolic genes in marine cyanomyoviruses.</title>
        <authorList>
            <person name="Crummett L.T."/>
            <person name="Puxty R.J."/>
            <person name="Weihe C."/>
            <person name="Marston M.F."/>
            <person name="Martiny J.B."/>
        </authorList>
    </citation>
    <scope>NUCLEOTIDE SEQUENCE [LARGE SCALE GENOMIC DNA]</scope>
    <source>
        <strain evidence="1">0309SB33</strain>
        <strain evidence="2">0810SB17</strain>
        <strain evidence="3">0910CC29</strain>
    </source>
</reference>
<proteinExistence type="predicted"/>
<accession>A0A1D8KF60</accession>
<evidence type="ECO:0000313" key="1">
    <source>
        <dbReference type="EMBL" id="AOV57270.1"/>
    </source>
</evidence>
<sequence length="62" mass="6982">MNGSEETNQTTGVSVTNMNIAKNLLEKVGELLDAEVQYIVCCDKKTQHRKIVIEYDHSSNLQ</sequence>